<dbReference type="InterPro" id="IPR000600">
    <property type="entry name" value="ROK"/>
</dbReference>
<sequence>MKRWIGLDIGGTEIKGALVDTDGNMTEPLAVTTPALEGRDRIMEAAVGLIRSLEQQAGESEICGIGIGTAGRVDRSTGSIVYATDNMPGWTGTEIKKEIEKQFPYPVSVENDVNAAAWGEAWLGSGEGVHSFMLVALGTGIGGAFFYEGSVLPGIRGGFAEIGHLIVDKDGVACTCGQYGCWETQCSGTALSRIAKSVNPEWSSRYLVQAYEEGNKEATDAMNEYLSDLARGLISVQQAYDPEVIILGGGVSDGYQKWSKALNEKLQELCVLPVRLAKAELGNRAGIIGAVKWAMTDQTT</sequence>
<dbReference type="AlphaFoldDB" id="A0A1X7HQ41"/>
<dbReference type="Gene3D" id="3.30.420.40">
    <property type="match status" value="2"/>
</dbReference>
<name>A0A1X7HQ41_9BACL</name>
<dbReference type="PROSITE" id="PS01125">
    <property type="entry name" value="ROK"/>
    <property type="match status" value="1"/>
</dbReference>
<gene>
    <name evidence="2" type="ORF">SAMN05661091_5235</name>
</gene>
<proteinExistence type="inferred from homology"/>
<keyword evidence="2" id="KW-0808">Transferase</keyword>
<dbReference type="SUPFAM" id="SSF53067">
    <property type="entry name" value="Actin-like ATPase domain"/>
    <property type="match status" value="1"/>
</dbReference>
<keyword evidence="2" id="KW-0418">Kinase</keyword>
<dbReference type="Proteomes" id="UP000192940">
    <property type="component" value="Chromosome I"/>
</dbReference>
<evidence type="ECO:0000256" key="1">
    <source>
        <dbReference type="ARBA" id="ARBA00006479"/>
    </source>
</evidence>
<evidence type="ECO:0000313" key="2">
    <source>
        <dbReference type="EMBL" id="SMF90788.1"/>
    </source>
</evidence>
<dbReference type="GO" id="GO:0016301">
    <property type="term" value="F:kinase activity"/>
    <property type="evidence" value="ECO:0007669"/>
    <property type="project" value="UniProtKB-KW"/>
</dbReference>
<keyword evidence="3" id="KW-1185">Reference proteome</keyword>
<comment type="similarity">
    <text evidence="1">Belongs to the ROK (NagC/XylR) family.</text>
</comment>
<dbReference type="PANTHER" id="PTHR18964">
    <property type="entry name" value="ROK (REPRESSOR, ORF, KINASE) FAMILY"/>
    <property type="match status" value="1"/>
</dbReference>
<organism evidence="2 3">
    <name type="scientific">Paenibacillus uliginis N3/975</name>
    <dbReference type="NCBI Taxonomy" id="1313296"/>
    <lineage>
        <taxon>Bacteria</taxon>
        <taxon>Bacillati</taxon>
        <taxon>Bacillota</taxon>
        <taxon>Bacilli</taxon>
        <taxon>Bacillales</taxon>
        <taxon>Paenibacillaceae</taxon>
        <taxon>Paenibacillus</taxon>
    </lineage>
</organism>
<reference evidence="2 3" key="1">
    <citation type="submission" date="2017-04" db="EMBL/GenBank/DDBJ databases">
        <authorList>
            <person name="Afonso C.L."/>
            <person name="Miller P.J."/>
            <person name="Scott M.A."/>
            <person name="Spackman E."/>
            <person name="Goraichik I."/>
            <person name="Dimitrov K.M."/>
            <person name="Suarez D.L."/>
            <person name="Swayne D.E."/>
        </authorList>
    </citation>
    <scope>NUCLEOTIDE SEQUENCE [LARGE SCALE GENOMIC DNA]</scope>
    <source>
        <strain evidence="2 3">N3/975</strain>
    </source>
</reference>
<protein>
    <submittedName>
        <fullName evidence="2">Glucokinase</fullName>
    </submittedName>
</protein>
<dbReference type="RefSeq" id="WP_208915878.1">
    <property type="nucleotide sequence ID" value="NZ_LT840184.1"/>
</dbReference>
<accession>A0A1X7HQ41</accession>
<dbReference type="CDD" id="cd24068">
    <property type="entry name" value="ASKHA_NBD_ROK_FnNanK-like"/>
    <property type="match status" value="1"/>
</dbReference>
<dbReference type="InterPro" id="IPR043129">
    <property type="entry name" value="ATPase_NBD"/>
</dbReference>
<dbReference type="InterPro" id="IPR049874">
    <property type="entry name" value="ROK_cs"/>
</dbReference>
<dbReference type="STRING" id="1313296.SAMN05661091_5235"/>
<dbReference type="PANTHER" id="PTHR18964:SF149">
    <property type="entry name" value="BIFUNCTIONAL UDP-N-ACETYLGLUCOSAMINE 2-EPIMERASE_N-ACETYLMANNOSAMINE KINASE"/>
    <property type="match status" value="1"/>
</dbReference>
<dbReference type="EMBL" id="LT840184">
    <property type="protein sequence ID" value="SMF90788.1"/>
    <property type="molecule type" value="Genomic_DNA"/>
</dbReference>
<dbReference type="Pfam" id="PF00480">
    <property type="entry name" value="ROK"/>
    <property type="match status" value="1"/>
</dbReference>
<evidence type="ECO:0000313" key="3">
    <source>
        <dbReference type="Proteomes" id="UP000192940"/>
    </source>
</evidence>